<evidence type="ECO:0000256" key="2">
    <source>
        <dbReference type="ARBA" id="ARBA00022692"/>
    </source>
</evidence>
<organism evidence="8 9">
    <name type="scientific">Artemisia annua</name>
    <name type="common">Sweet wormwood</name>
    <dbReference type="NCBI Taxonomy" id="35608"/>
    <lineage>
        <taxon>Eukaryota</taxon>
        <taxon>Viridiplantae</taxon>
        <taxon>Streptophyta</taxon>
        <taxon>Embryophyta</taxon>
        <taxon>Tracheophyta</taxon>
        <taxon>Spermatophyta</taxon>
        <taxon>Magnoliopsida</taxon>
        <taxon>eudicotyledons</taxon>
        <taxon>Gunneridae</taxon>
        <taxon>Pentapetalae</taxon>
        <taxon>asterids</taxon>
        <taxon>campanulids</taxon>
        <taxon>Asterales</taxon>
        <taxon>Asteraceae</taxon>
        <taxon>Asteroideae</taxon>
        <taxon>Anthemideae</taxon>
        <taxon>Artemisiinae</taxon>
        <taxon>Artemisia</taxon>
    </lineage>
</organism>
<dbReference type="STRING" id="35608.A0A2U1QBZ4"/>
<keyword evidence="6" id="KW-0325">Glycoprotein</keyword>
<dbReference type="OrthoDB" id="6407410at2759"/>
<protein>
    <submittedName>
        <fullName evidence="8">Receptor like protein 52</fullName>
    </submittedName>
</protein>
<dbReference type="EMBL" id="PKPP01000238">
    <property type="protein sequence ID" value="PWA95493.1"/>
    <property type="molecule type" value="Genomic_DNA"/>
</dbReference>
<dbReference type="PANTHER" id="PTHR48061:SF2">
    <property type="entry name" value="RECEPTOR LIKE PROTEIN 30-LIKE"/>
    <property type="match status" value="1"/>
</dbReference>
<reference evidence="8 9" key="1">
    <citation type="journal article" date="2018" name="Mol. Plant">
        <title>The genome of Artemisia annua provides insight into the evolution of Asteraceae family and artemisinin biosynthesis.</title>
        <authorList>
            <person name="Shen Q."/>
            <person name="Zhang L."/>
            <person name="Liao Z."/>
            <person name="Wang S."/>
            <person name="Yan T."/>
            <person name="Shi P."/>
            <person name="Liu M."/>
            <person name="Fu X."/>
            <person name="Pan Q."/>
            <person name="Wang Y."/>
            <person name="Lv Z."/>
            <person name="Lu X."/>
            <person name="Zhang F."/>
            <person name="Jiang W."/>
            <person name="Ma Y."/>
            <person name="Chen M."/>
            <person name="Hao X."/>
            <person name="Li L."/>
            <person name="Tang Y."/>
            <person name="Lv G."/>
            <person name="Zhou Y."/>
            <person name="Sun X."/>
            <person name="Brodelius P.E."/>
            <person name="Rose J.K.C."/>
            <person name="Tang K."/>
        </authorList>
    </citation>
    <scope>NUCLEOTIDE SEQUENCE [LARGE SCALE GENOMIC DNA]</scope>
    <source>
        <strain evidence="9">cv. Huhao1</strain>
        <tissue evidence="8">Leaf</tissue>
    </source>
</reference>
<dbReference type="GO" id="GO:0016020">
    <property type="term" value="C:membrane"/>
    <property type="evidence" value="ECO:0007669"/>
    <property type="project" value="UniProtKB-SubCell"/>
</dbReference>
<keyword evidence="4" id="KW-1133">Transmembrane helix</keyword>
<dbReference type="Proteomes" id="UP000245207">
    <property type="component" value="Unassembled WGS sequence"/>
</dbReference>
<dbReference type="PANTHER" id="PTHR48061">
    <property type="entry name" value="LEUCINE-RICH REPEAT RECEPTOR PROTEIN KINASE EMS1-LIKE-RELATED"/>
    <property type="match status" value="1"/>
</dbReference>
<dbReference type="InterPro" id="IPR001611">
    <property type="entry name" value="Leu-rich_rpt"/>
</dbReference>
<evidence type="ECO:0000313" key="8">
    <source>
        <dbReference type="EMBL" id="PWA95493.1"/>
    </source>
</evidence>
<dbReference type="InterPro" id="IPR046956">
    <property type="entry name" value="RLP23-like"/>
</dbReference>
<dbReference type="Pfam" id="PF13855">
    <property type="entry name" value="LRR_8"/>
    <property type="match status" value="1"/>
</dbReference>
<comment type="subcellular location">
    <subcellularLocation>
        <location evidence="1">Membrane</location>
        <topology evidence="1">Single-pass type I membrane protein</topology>
    </subcellularLocation>
</comment>
<name>A0A2U1QBZ4_ARTAN</name>
<dbReference type="Gene3D" id="3.80.10.10">
    <property type="entry name" value="Ribonuclease Inhibitor"/>
    <property type="match status" value="2"/>
</dbReference>
<dbReference type="Pfam" id="PF00560">
    <property type="entry name" value="LRR_1"/>
    <property type="match status" value="1"/>
</dbReference>
<evidence type="ECO:0000256" key="3">
    <source>
        <dbReference type="ARBA" id="ARBA00022729"/>
    </source>
</evidence>
<dbReference type="InterPro" id="IPR034751">
    <property type="entry name" value="Yippee"/>
</dbReference>
<evidence type="ECO:0000256" key="4">
    <source>
        <dbReference type="ARBA" id="ARBA00022989"/>
    </source>
</evidence>
<dbReference type="InterPro" id="IPR032675">
    <property type="entry name" value="LRR_dom_sf"/>
</dbReference>
<keyword evidence="8" id="KW-0675">Receptor</keyword>
<keyword evidence="3" id="KW-0732">Signal</keyword>
<keyword evidence="9" id="KW-1185">Reference proteome</keyword>
<evidence type="ECO:0000256" key="1">
    <source>
        <dbReference type="ARBA" id="ARBA00004479"/>
    </source>
</evidence>
<accession>A0A2U1QBZ4</accession>
<sequence length="393" mass="43603">MFSENVPFDSFSLPSLYWLDLSNNQLSGTVPFESFSLPSLKYLHLSGNQLGGQIDVQTFPQLTNLAALYLDHNNFSGELELDTLLSTLTNLEDLELSYSGFSVTTNNANHYIKPGFISLGLASCKLKVFPTFRGMKDLVNLDLSYNEIHGQIPHWAGKIGGQLPAKYFQNFNSMKNVVKNSTKPKYLDMGYEKYYSFVVAVQEVFGEAGILGFWKGVCLPDIGYGTCYLALATLFLPGQQSFNTVMLYETLLKKLKQRRALSNSNKGALEASNYIFSWGIGRYFSCKVKISGKTSYQVGQKNISTKKFHCNNGKAYLFTKVLNVTVGVKVDRLMMTGLHIVAGIFCVNCGTNVGWTYYKEGKSVLERVKLSGSDEISDMVSHEADIGGGAQDI</sequence>
<gene>
    <name evidence="8" type="ORF">CTI12_AA008800</name>
</gene>
<dbReference type="SUPFAM" id="SSF52058">
    <property type="entry name" value="L domain-like"/>
    <property type="match status" value="1"/>
</dbReference>
<dbReference type="PRINTS" id="PR00019">
    <property type="entry name" value="LEURICHRPT"/>
</dbReference>
<keyword evidence="2" id="KW-0812">Transmembrane</keyword>
<dbReference type="PROSITE" id="PS51792">
    <property type="entry name" value="YIPPEE"/>
    <property type="match status" value="1"/>
</dbReference>
<feature type="domain" description="Yippee" evidence="7">
    <location>
        <begin position="282"/>
        <end position="384"/>
    </location>
</feature>
<dbReference type="AlphaFoldDB" id="A0A2U1QBZ4"/>
<evidence type="ECO:0000259" key="7">
    <source>
        <dbReference type="PROSITE" id="PS51792"/>
    </source>
</evidence>
<keyword evidence="5" id="KW-0472">Membrane</keyword>
<proteinExistence type="predicted"/>
<comment type="caution">
    <text evidence="8">The sequence shown here is derived from an EMBL/GenBank/DDBJ whole genome shotgun (WGS) entry which is preliminary data.</text>
</comment>
<evidence type="ECO:0000256" key="6">
    <source>
        <dbReference type="ARBA" id="ARBA00023180"/>
    </source>
</evidence>
<evidence type="ECO:0000256" key="5">
    <source>
        <dbReference type="ARBA" id="ARBA00023136"/>
    </source>
</evidence>
<evidence type="ECO:0000313" key="9">
    <source>
        <dbReference type="Proteomes" id="UP000245207"/>
    </source>
</evidence>